<protein>
    <submittedName>
        <fullName evidence="3">Ketosteroid isomerase-like protein</fullName>
    </submittedName>
    <submittedName>
        <fullName evidence="2">Nuclear transport factor 2 family protein</fullName>
    </submittedName>
</protein>
<name>A0A8I0FTM2_9ACTN</name>
<dbReference type="RefSeq" id="WP_179426763.1">
    <property type="nucleotide sequence ID" value="NZ_BAAAMP010000002.1"/>
</dbReference>
<dbReference type="InterPro" id="IPR037401">
    <property type="entry name" value="SnoaL-like"/>
</dbReference>
<proteinExistence type="predicted"/>
<organism evidence="2 5">
    <name type="scientific">Aeromicrobium tamlense</name>
    <dbReference type="NCBI Taxonomy" id="375541"/>
    <lineage>
        <taxon>Bacteria</taxon>
        <taxon>Bacillati</taxon>
        <taxon>Actinomycetota</taxon>
        <taxon>Actinomycetes</taxon>
        <taxon>Propionibacteriales</taxon>
        <taxon>Nocardioidaceae</taxon>
        <taxon>Aeromicrobium</taxon>
    </lineage>
</organism>
<accession>A0A8I0FTM2</accession>
<dbReference type="Pfam" id="PF12680">
    <property type="entry name" value="SnoaL_2"/>
    <property type="match status" value="1"/>
</dbReference>
<evidence type="ECO:0000313" key="2">
    <source>
        <dbReference type="EMBL" id="MBD1270059.1"/>
    </source>
</evidence>
<evidence type="ECO:0000313" key="4">
    <source>
        <dbReference type="Proteomes" id="UP000587211"/>
    </source>
</evidence>
<dbReference type="AlphaFoldDB" id="A0A8I0FTM2"/>
<dbReference type="EMBL" id="JACWMT010000001">
    <property type="protein sequence ID" value="MBD1270059.1"/>
    <property type="molecule type" value="Genomic_DNA"/>
</dbReference>
<keyword evidence="4" id="KW-1185">Reference proteome</keyword>
<gene>
    <name evidence="3" type="ORF">BJ975_002658</name>
    <name evidence="2" type="ORF">IDH50_07445</name>
</gene>
<dbReference type="Proteomes" id="UP000659061">
    <property type="component" value="Unassembled WGS sequence"/>
</dbReference>
<evidence type="ECO:0000313" key="5">
    <source>
        <dbReference type="Proteomes" id="UP000659061"/>
    </source>
</evidence>
<reference evidence="3 4" key="1">
    <citation type="submission" date="2020-07" db="EMBL/GenBank/DDBJ databases">
        <title>Sequencing the genomes of 1000 actinobacteria strains.</title>
        <authorList>
            <person name="Klenk H.-P."/>
        </authorList>
    </citation>
    <scope>NUCLEOTIDE SEQUENCE [LARGE SCALE GENOMIC DNA]</scope>
    <source>
        <strain evidence="3 4">DSM 19087</strain>
    </source>
</reference>
<dbReference type="SUPFAM" id="SSF54427">
    <property type="entry name" value="NTF2-like"/>
    <property type="match status" value="1"/>
</dbReference>
<reference evidence="2" key="2">
    <citation type="submission" date="2020-09" db="EMBL/GenBank/DDBJ databases">
        <title>Novel species in genus Aeromicrobium.</title>
        <authorList>
            <person name="Zhang G."/>
        </authorList>
    </citation>
    <scope>NUCLEOTIDE SEQUENCE</scope>
    <source>
        <strain evidence="2">SSW1-57</strain>
    </source>
</reference>
<feature type="domain" description="SnoaL-like" evidence="1">
    <location>
        <begin position="17"/>
        <end position="116"/>
    </location>
</feature>
<dbReference type="InterPro" id="IPR032710">
    <property type="entry name" value="NTF2-like_dom_sf"/>
</dbReference>
<dbReference type="EMBL" id="JACBZN010000001">
    <property type="protein sequence ID" value="NYI39283.1"/>
    <property type="molecule type" value="Genomic_DNA"/>
</dbReference>
<evidence type="ECO:0000259" key="1">
    <source>
        <dbReference type="Pfam" id="PF12680"/>
    </source>
</evidence>
<sequence length="139" mass="15260">MTTLREASHPFVVALDALATAAETGDEAAFTRLFSTDATIWQSTVGHGMRVPDLVRVLRALDRTVGGRRYLDRRVDVLERGAVEQHVLEGTRLSDGARVRLTACVVVRFDEDGLICDLREYLDSAETAAFTAPPTSLRS</sequence>
<evidence type="ECO:0000313" key="3">
    <source>
        <dbReference type="EMBL" id="NYI39283.1"/>
    </source>
</evidence>
<dbReference type="Proteomes" id="UP000587211">
    <property type="component" value="Unassembled WGS sequence"/>
</dbReference>
<dbReference type="Gene3D" id="3.10.450.50">
    <property type="match status" value="1"/>
</dbReference>
<comment type="caution">
    <text evidence="2">The sequence shown here is derived from an EMBL/GenBank/DDBJ whole genome shotgun (WGS) entry which is preliminary data.</text>
</comment>